<dbReference type="AlphaFoldDB" id="A0A0A9BQL3"/>
<dbReference type="EMBL" id="GBRH01233447">
    <property type="protein sequence ID" value="JAD64448.1"/>
    <property type="molecule type" value="Transcribed_RNA"/>
</dbReference>
<sequence length="64" mass="7263">MTGLMRERGVSVTPGCSWIDVNGKVLEFYARTGPQQGAEIMYECMVTLVDEMRLEGYVRNFDLV</sequence>
<proteinExistence type="predicted"/>
<accession>A0A0A9BQL3</accession>
<evidence type="ECO:0000313" key="1">
    <source>
        <dbReference type="EMBL" id="JAD64448.1"/>
    </source>
</evidence>
<reference evidence="1" key="2">
    <citation type="journal article" date="2015" name="Data Brief">
        <title>Shoot transcriptome of the giant reed, Arundo donax.</title>
        <authorList>
            <person name="Barrero R.A."/>
            <person name="Guerrero F.D."/>
            <person name="Moolhuijzen P."/>
            <person name="Goolsby J.A."/>
            <person name="Tidwell J."/>
            <person name="Bellgard S.E."/>
            <person name="Bellgard M.I."/>
        </authorList>
    </citation>
    <scope>NUCLEOTIDE SEQUENCE</scope>
    <source>
        <tissue evidence="1">Shoot tissue taken approximately 20 cm above the soil surface</tissue>
    </source>
</reference>
<name>A0A0A9BQL3_ARUDO</name>
<organism evidence="1">
    <name type="scientific">Arundo donax</name>
    <name type="common">Giant reed</name>
    <name type="synonym">Donax arundinaceus</name>
    <dbReference type="NCBI Taxonomy" id="35708"/>
    <lineage>
        <taxon>Eukaryota</taxon>
        <taxon>Viridiplantae</taxon>
        <taxon>Streptophyta</taxon>
        <taxon>Embryophyta</taxon>
        <taxon>Tracheophyta</taxon>
        <taxon>Spermatophyta</taxon>
        <taxon>Magnoliopsida</taxon>
        <taxon>Liliopsida</taxon>
        <taxon>Poales</taxon>
        <taxon>Poaceae</taxon>
        <taxon>PACMAD clade</taxon>
        <taxon>Arundinoideae</taxon>
        <taxon>Arundineae</taxon>
        <taxon>Arundo</taxon>
    </lineage>
</organism>
<protein>
    <submittedName>
        <fullName evidence="1">Uncharacterized protein</fullName>
    </submittedName>
</protein>
<reference evidence="1" key="1">
    <citation type="submission" date="2014-09" db="EMBL/GenBank/DDBJ databases">
        <authorList>
            <person name="Magalhaes I.L.F."/>
            <person name="Oliveira U."/>
            <person name="Santos F.R."/>
            <person name="Vidigal T.H.D.A."/>
            <person name="Brescovit A.D."/>
            <person name="Santos A.J."/>
        </authorList>
    </citation>
    <scope>NUCLEOTIDE SEQUENCE</scope>
    <source>
        <tissue evidence="1">Shoot tissue taken approximately 20 cm above the soil surface</tissue>
    </source>
</reference>